<organism evidence="1 2">
    <name type="scientific">Nocardia lasii</name>
    <dbReference type="NCBI Taxonomy" id="1616107"/>
    <lineage>
        <taxon>Bacteria</taxon>
        <taxon>Bacillati</taxon>
        <taxon>Actinomycetota</taxon>
        <taxon>Actinomycetes</taxon>
        <taxon>Mycobacteriales</taxon>
        <taxon>Nocardiaceae</taxon>
        <taxon>Nocardia</taxon>
    </lineage>
</organism>
<proteinExistence type="predicted"/>
<sequence length="774" mass="82548">MSTEVLFPQLISGWARATLDSSGAGVGVVARSANWPDELGRTARELGPMVTLVADAAQPFAFEFTLGRGVAVVGVKSPSRARPGTCVSHLVAGDPAVLDGYTALQLYAAEVFVRELSSEDPMTPTDRLAPLIWSGRAPGFADTVAAIVDRGWLPALIDAVLAQADSGGPDLELCVAGLAEGIAMLRAVYEVLPRALLGELTFAAGATPVPPSGSGPIIVVSVRPARASDSGRRRICPDEPGAPAGLGATIVRAWKTGVALPDRLDSVGDIQRWLDRRALRRLDPTTLDARQLRLVLTDPDLPTQWRDQEGVVGAILTAALADSVPADVLSRFVAAPPLRERVERDLNAGIDSGRYGREHARTIGTRLGLDTATLLGRAISATLDRGAPISTTDAVDVWPLLIHQWNLDGAPRRRVGDHLRTHPVLRVHAVRAGSDSLFEAGVRAELDDPRTSAPSTVLAEAVSTQPRRTVDLLVQRATGSRSTRAILGPDLDLVLRSAPSPSIARLVTDIAVRGRWHPTAVLALVSELDLAAPDLAAALALLLAQASVPHAIATAIDLDPTARDLSIPTKYSAPQHIQWLETARVWTIGSRSPATEVETDAALDDLLARDQPPSWRRLRRIRAAGTTALADAMTAELIEKWPPLWPRAVSCGDYVLFAAGLRAASKSRDAVRRARIVNRAAGSRLDWTARVLADPPDPSGLTTALAGLRGRHRATLLALCSDAGMPPESLLRGVADLNQPPPALRSALQPTLARVLEQLDIPPRLARRMRIRPR</sequence>
<evidence type="ECO:0000313" key="1">
    <source>
        <dbReference type="EMBL" id="MFC6011062.1"/>
    </source>
</evidence>
<dbReference type="RefSeq" id="WP_378601995.1">
    <property type="nucleotide sequence ID" value="NZ_JBHSQN010000003.1"/>
</dbReference>
<reference evidence="2" key="1">
    <citation type="journal article" date="2019" name="Int. J. Syst. Evol. Microbiol.">
        <title>The Global Catalogue of Microorganisms (GCM) 10K type strain sequencing project: providing services to taxonomists for standard genome sequencing and annotation.</title>
        <authorList>
            <consortium name="The Broad Institute Genomics Platform"/>
            <consortium name="The Broad Institute Genome Sequencing Center for Infectious Disease"/>
            <person name="Wu L."/>
            <person name="Ma J."/>
        </authorList>
    </citation>
    <scope>NUCLEOTIDE SEQUENCE [LARGE SCALE GENOMIC DNA]</scope>
    <source>
        <strain evidence="2">CCUG 36956</strain>
    </source>
</reference>
<dbReference type="EMBL" id="JBHSQN010000003">
    <property type="protein sequence ID" value="MFC6011062.1"/>
    <property type="molecule type" value="Genomic_DNA"/>
</dbReference>
<gene>
    <name evidence="1" type="ORF">ACFP3H_08360</name>
</gene>
<evidence type="ECO:0000313" key="2">
    <source>
        <dbReference type="Proteomes" id="UP001596223"/>
    </source>
</evidence>
<protein>
    <submittedName>
        <fullName evidence="1">Uncharacterized protein</fullName>
    </submittedName>
</protein>
<dbReference type="Proteomes" id="UP001596223">
    <property type="component" value="Unassembled WGS sequence"/>
</dbReference>
<accession>A0ABW1JQC7</accession>
<comment type="caution">
    <text evidence="1">The sequence shown here is derived from an EMBL/GenBank/DDBJ whole genome shotgun (WGS) entry which is preliminary data.</text>
</comment>
<keyword evidence="2" id="KW-1185">Reference proteome</keyword>
<name>A0ABW1JQC7_9NOCA</name>